<comment type="similarity">
    <text evidence="1 3">Belongs to the type-B carboxylesterase/lipase family.</text>
</comment>
<dbReference type="AlphaFoldDB" id="S8BZ76"/>
<evidence type="ECO:0000259" key="5">
    <source>
        <dbReference type="Pfam" id="PF00135"/>
    </source>
</evidence>
<gene>
    <name evidence="6" type="ORF">H072_5430</name>
</gene>
<dbReference type="OrthoDB" id="408631at2759"/>
<dbReference type="Gene3D" id="3.40.50.1820">
    <property type="entry name" value="alpha/beta hydrolase"/>
    <property type="match status" value="1"/>
</dbReference>
<keyword evidence="3" id="KW-0732">Signal</keyword>
<keyword evidence="4" id="KW-0472">Membrane</keyword>
<dbReference type="PANTHER" id="PTHR11559">
    <property type="entry name" value="CARBOXYLESTERASE"/>
    <property type="match status" value="1"/>
</dbReference>
<protein>
    <recommendedName>
        <fullName evidence="3">Carboxylic ester hydrolase</fullName>
        <ecNumber evidence="3">3.1.1.-</ecNumber>
    </recommendedName>
</protein>
<feature type="signal peptide" evidence="3">
    <location>
        <begin position="1"/>
        <end position="19"/>
    </location>
</feature>
<evidence type="ECO:0000256" key="1">
    <source>
        <dbReference type="ARBA" id="ARBA00005964"/>
    </source>
</evidence>
<dbReference type="GO" id="GO:0016787">
    <property type="term" value="F:hydrolase activity"/>
    <property type="evidence" value="ECO:0007669"/>
    <property type="project" value="UniProtKB-KW"/>
</dbReference>
<dbReference type="eggNOG" id="KOG4389">
    <property type="taxonomic scope" value="Eukaryota"/>
</dbReference>
<dbReference type="InterPro" id="IPR019819">
    <property type="entry name" value="Carboxylesterase_B_CS"/>
</dbReference>
<dbReference type="PROSITE" id="PS00941">
    <property type="entry name" value="CARBOXYLESTERASE_B_2"/>
    <property type="match status" value="1"/>
</dbReference>
<dbReference type="PROSITE" id="PS00122">
    <property type="entry name" value="CARBOXYLESTERASE_B_1"/>
    <property type="match status" value="1"/>
</dbReference>
<sequence>MKFSSKITFLASLAGWSSAAILEADIDAGTIRGGMCDVGNSTQFLGIPYAIPPEGELRWQAPQKFNGTYQGGTLQATRARPICYQFGDATADRPPYSEDCLFLNIWVPPNASNTTADLPVKVWIHGGGNTGGSINNPFYNGCDLADDGTIVVNVAYRLGILGFLALESAGIAGNFGISDILLALQWVQDNIAKFGGDKSKVLLFGESAGAWDTWIVSSLPQAPSLMRAAAMHSGGGRLWPSNATAQDAGAQFAAVANCTGPDAGECLRSIHPERLNRLSSRPGSPPLSSFGITIDAITPYIDGNVIPEQPITAGAQVPAMFTSTATEGKFFLFLTNPNALNLTDAEFDGFLTGELGRLGAQVSALYPASEFASFPNPGFERASQILTDYVMKCTSYYGLMKSAEKGIPGWTYIFDHIASCPISDAITAPIAQILGPTHGFDVPYLFGHTDRFPRPNGTCSYNDQERQSVNILVNGLTALAATGNASTSDFNWPTFTNGSYEGLYIGQNSTEIMSLTEDFSKCEFWSQVYDIVLTASETNGTNVTDEIPPDATISATSLPTETQPSKGFKTFEAVGNFSIVIAVVVGYILMKVV</sequence>
<dbReference type="InterPro" id="IPR050309">
    <property type="entry name" value="Type-B_Carboxylest/Lipase"/>
</dbReference>
<evidence type="ECO:0000313" key="6">
    <source>
        <dbReference type="EMBL" id="EPS40682.1"/>
    </source>
</evidence>
<evidence type="ECO:0000256" key="4">
    <source>
        <dbReference type="SAM" id="Phobius"/>
    </source>
</evidence>
<dbReference type="Proteomes" id="UP000015100">
    <property type="component" value="Unassembled WGS sequence"/>
</dbReference>
<name>S8BZ76_DACHA</name>
<feature type="domain" description="Carboxylesterase type B" evidence="5">
    <location>
        <begin position="25"/>
        <end position="525"/>
    </location>
</feature>
<comment type="caution">
    <text evidence="6">The sequence shown here is derived from an EMBL/GenBank/DDBJ whole genome shotgun (WGS) entry which is preliminary data.</text>
</comment>
<dbReference type="EC" id="3.1.1.-" evidence="3"/>
<dbReference type="InterPro" id="IPR019826">
    <property type="entry name" value="Carboxylesterase_B_AS"/>
</dbReference>
<keyword evidence="4" id="KW-0812">Transmembrane</keyword>
<dbReference type="EMBL" id="AQGS01000285">
    <property type="protein sequence ID" value="EPS40682.1"/>
    <property type="molecule type" value="Genomic_DNA"/>
</dbReference>
<dbReference type="HOGENOM" id="CLU_006586_16_4_1"/>
<reference evidence="6 7" key="1">
    <citation type="journal article" date="2013" name="PLoS Genet.">
        <title>Genomic mechanisms accounting for the adaptation to parasitism in nematode-trapping fungi.</title>
        <authorList>
            <person name="Meerupati T."/>
            <person name="Andersson K.M."/>
            <person name="Friman E."/>
            <person name="Kumar D."/>
            <person name="Tunlid A."/>
            <person name="Ahren D."/>
        </authorList>
    </citation>
    <scope>NUCLEOTIDE SEQUENCE [LARGE SCALE GENOMIC DNA]</scope>
    <source>
        <strain evidence="6 7">CBS 200.50</strain>
    </source>
</reference>
<keyword evidence="7" id="KW-1185">Reference proteome</keyword>
<evidence type="ECO:0000256" key="2">
    <source>
        <dbReference type="ARBA" id="ARBA00022801"/>
    </source>
</evidence>
<feature type="chain" id="PRO_5005146640" description="Carboxylic ester hydrolase" evidence="3">
    <location>
        <begin position="20"/>
        <end position="593"/>
    </location>
</feature>
<dbReference type="STRING" id="1284197.S8BZ76"/>
<reference evidence="7" key="2">
    <citation type="submission" date="2013-04" db="EMBL/GenBank/DDBJ databases">
        <title>Genomic mechanisms accounting for the adaptation to parasitism in nematode-trapping fungi.</title>
        <authorList>
            <person name="Ahren D.G."/>
        </authorList>
    </citation>
    <scope>NUCLEOTIDE SEQUENCE [LARGE SCALE GENOMIC DNA]</scope>
    <source>
        <strain evidence="7">CBS 200.50</strain>
    </source>
</reference>
<dbReference type="OMA" id="NGGILTW"/>
<dbReference type="InterPro" id="IPR029058">
    <property type="entry name" value="AB_hydrolase_fold"/>
</dbReference>
<dbReference type="InterPro" id="IPR002018">
    <property type="entry name" value="CarbesteraseB"/>
</dbReference>
<dbReference type="Pfam" id="PF00135">
    <property type="entry name" value="COesterase"/>
    <property type="match status" value="1"/>
</dbReference>
<dbReference type="SUPFAM" id="SSF53474">
    <property type="entry name" value="alpha/beta-Hydrolases"/>
    <property type="match status" value="1"/>
</dbReference>
<keyword evidence="4" id="KW-1133">Transmembrane helix</keyword>
<proteinExistence type="inferred from homology"/>
<accession>S8BZ76</accession>
<evidence type="ECO:0000256" key="3">
    <source>
        <dbReference type="RuleBase" id="RU361235"/>
    </source>
</evidence>
<organism evidence="6 7">
    <name type="scientific">Dactylellina haptotyla (strain CBS 200.50)</name>
    <name type="common">Nematode-trapping fungus</name>
    <name type="synonym">Monacrosporium haptotylum</name>
    <dbReference type="NCBI Taxonomy" id="1284197"/>
    <lineage>
        <taxon>Eukaryota</taxon>
        <taxon>Fungi</taxon>
        <taxon>Dikarya</taxon>
        <taxon>Ascomycota</taxon>
        <taxon>Pezizomycotina</taxon>
        <taxon>Orbiliomycetes</taxon>
        <taxon>Orbiliales</taxon>
        <taxon>Orbiliaceae</taxon>
        <taxon>Dactylellina</taxon>
    </lineage>
</organism>
<feature type="transmembrane region" description="Helical" evidence="4">
    <location>
        <begin position="573"/>
        <end position="590"/>
    </location>
</feature>
<keyword evidence="2 3" id="KW-0378">Hydrolase</keyword>
<dbReference type="ESTHER" id="dacha-s8bz76">
    <property type="family name" value="Fungal_carboxylesterase_lipase"/>
</dbReference>
<evidence type="ECO:0000313" key="7">
    <source>
        <dbReference type="Proteomes" id="UP000015100"/>
    </source>
</evidence>